<dbReference type="PANTHER" id="PTHR42659">
    <property type="entry name" value="XANTHINE DEHYDROGENASE SUBUNIT C-RELATED"/>
    <property type="match status" value="1"/>
</dbReference>
<dbReference type="AlphaFoldDB" id="A0A411Z3E6"/>
<dbReference type="InterPro" id="IPR016166">
    <property type="entry name" value="FAD-bd_PCMH"/>
</dbReference>
<dbReference type="InterPro" id="IPR051312">
    <property type="entry name" value="Diverse_Substr_Oxidored"/>
</dbReference>
<dbReference type="SMART" id="SM01092">
    <property type="entry name" value="CO_deh_flav_C"/>
    <property type="match status" value="1"/>
</dbReference>
<dbReference type="PROSITE" id="PS51387">
    <property type="entry name" value="FAD_PCMH"/>
    <property type="match status" value="1"/>
</dbReference>
<name>A0A411Z3E6_9RHOB</name>
<keyword evidence="2" id="KW-0274">FAD</keyword>
<evidence type="ECO:0000259" key="4">
    <source>
        <dbReference type="PROSITE" id="PS51387"/>
    </source>
</evidence>
<keyword evidence="1" id="KW-0285">Flavoprotein</keyword>
<feature type="domain" description="FAD-binding PCMH-type" evidence="4">
    <location>
        <begin position="1"/>
        <end position="167"/>
    </location>
</feature>
<dbReference type="OrthoDB" id="9793944at2"/>
<keyword evidence="3" id="KW-0560">Oxidoreductase</keyword>
<dbReference type="InterPro" id="IPR036683">
    <property type="entry name" value="CO_DH_flav_C_dom_sf"/>
</dbReference>
<evidence type="ECO:0000256" key="3">
    <source>
        <dbReference type="ARBA" id="ARBA00023002"/>
    </source>
</evidence>
<dbReference type="SUPFAM" id="SSF56176">
    <property type="entry name" value="FAD-binding/transporter-associated domain-like"/>
    <property type="match status" value="1"/>
</dbReference>
<proteinExistence type="predicted"/>
<dbReference type="Pfam" id="PF00941">
    <property type="entry name" value="FAD_binding_5"/>
    <property type="match status" value="1"/>
</dbReference>
<dbReference type="InterPro" id="IPR005107">
    <property type="entry name" value="CO_DH_flav_C"/>
</dbReference>
<organism evidence="5 6">
    <name type="scientific">Pseudotabrizicola alkalilacus</name>
    <dbReference type="NCBI Taxonomy" id="2305252"/>
    <lineage>
        <taxon>Bacteria</taxon>
        <taxon>Pseudomonadati</taxon>
        <taxon>Pseudomonadota</taxon>
        <taxon>Alphaproteobacteria</taxon>
        <taxon>Rhodobacterales</taxon>
        <taxon>Paracoccaceae</taxon>
        <taxon>Pseudotabrizicola</taxon>
    </lineage>
</organism>
<dbReference type="Proteomes" id="UP000284547">
    <property type="component" value="Unassembled WGS sequence"/>
</dbReference>
<dbReference type="SUPFAM" id="SSF55447">
    <property type="entry name" value="CO dehydrogenase flavoprotein C-terminal domain-like"/>
    <property type="match status" value="1"/>
</dbReference>
<dbReference type="InterPro" id="IPR002346">
    <property type="entry name" value="Mopterin_DH_FAD-bd"/>
</dbReference>
<evidence type="ECO:0000256" key="1">
    <source>
        <dbReference type="ARBA" id="ARBA00022630"/>
    </source>
</evidence>
<dbReference type="Gene3D" id="3.30.465.10">
    <property type="match status" value="1"/>
</dbReference>
<evidence type="ECO:0000256" key="2">
    <source>
        <dbReference type="ARBA" id="ARBA00022827"/>
    </source>
</evidence>
<dbReference type="GO" id="GO:0016491">
    <property type="term" value="F:oxidoreductase activity"/>
    <property type="evidence" value="ECO:0007669"/>
    <property type="project" value="UniProtKB-KW"/>
</dbReference>
<comment type="caution">
    <text evidence="5">The sequence shown here is derived from an EMBL/GenBank/DDBJ whole genome shotgun (WGS) entry which is preliminary data.</text>
</comment>
<reference evidence="5 6" key="1">
    <citation type="submission" date="2018-08" db="EMBL/GenBank/DDBJ databases">
        <title>Flavobacterium tibetense sp. nov., isolated from a wetland YonghuCo on Tibetan Plateau.</title>
        <authorList>
            <person name="Phurbu D."/>
            <person name="Lu H."/>
            <person name="Xing P."/>
        </authorList>
    </citation>
    <scope>NUCLEOTIDE SEQUENCE [LARGE SCALE GENOMIC DNA]</scope>
    <source>
        <strain evidence="5 6">DJC</strain>
    </source>
</reference>
<dbReference type="Gene3D" id="3.30.43.10">
    <property type="entry name" value="Uridine Diphospho-n-acetylenolpyruvylglucosamine Reductase, domain 2"/>
    <property type="match status" value="1"/>
</dbReference>
<evidence type="ECO:0000313" key="6">
    <source>
        <dbReference type="Proteomes" id="UP000284547"/>
    </source>
</evidence>
<keyword evidence="6" id="KW-1185">Reference proteome</keyword>
<dbReference type="Gene3D" id="3.30.390.50">
    <property type="entry name" value="CO dehydrogenase flavoprotein, C-terminal domain"/>
    <property type="match status" value="1"/>
</dbReference>
<dbReference type="RefSeq" id="WP_118151706.1">
    <property type="nucleotide sequence ID" value="NZ_QWEY01000004.1"/>
</dbReference>
<gene>
    <name evidence="5" type="ORF">D1012_10150</name>
</gene>
<protein>
    <submittedName>
        <fullName evidence="5">Xanthine dehydrogenase family protein subunit M</fullName>
    </submittedName>
</protein>
<evidence type="ECO:0000313" key="5">
    <source>
        <dbReference type="EMBL" id="RGP37552.1"/>
    </source>
</evidence>
<dbReference type="PANTHER" id="PTHR42659:SF2">
    <property type="entry name" value="XANTHINE DEHYDROGENASE SUBUNIT C-RELATED"/>
    <property type="match status" value="1"/>
</dbReference>
<dbReference type="InterPro" id="IPR016169">
    <property type="entry name" value="FAD-bd_PCMH_sub2"/>
</dbReference>
<dbReference type="GO" id="GO:0071949">
    <property type="term" value="F:FAD binding"/>
    <property type="evidence" value="ECO:0007669"/>
    <property type="project" value="InterPro"/>
</dbReference>
<dbReference type="Pfam" id="PF03450">
    <property type="entry name" value="CO_deh_flav_C"/>
    <property type="match status" value="1"/>
</dbReference>
<dbReference type="EMBL" id="QWEY01000004">
    <property type="protein sequence ID" value="RGP37552.1"/>
    <property type="molecule type" value="Genomic_DNA"/>
</dbReference>
<dbReference type="InterPro" id="IPR036318">
    <property type="entry name" value="FAD-bd_PCMH-like_sf"/>
</dbReference>
<accession>A0A411Z3E6</accession>
<dbReference type="InterPro" id="IPR016167">
    <property type="entry name" value="FAD-bd_PCMH_sub1"/>
</dbReference>
<sequence length="275" mass="27893">MRSYARPQTLDEAIGLITQAPRRILAGGTDLYPAAGVQLDGDVLDLTGIPALSGMTPGNGLRIGACTTWTAIAEADLPPALRCLQQAARQVGGRQVQNAGTIGGNLCNASPAADGVPPLLALDAEVELAGPSGRRQMPLAQFLTGPRQTRRAAGEVLTAVILPQTALQGQSAFVKLGARAYLVISIAMVAARVQVTAGKITTAAVAVGACSGVAQRLPVVEAALIGATASDGPGRIHAADLAAALSPIDDVRATAAYRLSAATELVRRAVSEALA</sequence>